<proteinExistence type="predicted"/>
<organism evidence="1">
    <name type="scientific">Echinostoma caproni</name>
    <dbReference type="NCBI Taxonomy" id="27848"/>
    <lineage>
        <taxon>Eukaryota</taxon>
        <taxon>Metazoa</taxon>
        <taxon>Spiralia</taxon>
        <taxon>Lophotrochozoa</taxon>
        <taxon>Platyhelminthes</taxon>
        <taxon>Trematoda</taxon>
        <taxon>Digenea</taxon>
        <taxon>Plagiorchiida</taxon>
        <taxon>Echinostomata</taxon>
        <taxon>Echinostomatoidea</taxon>
        <taxon>Echinostomatidae</taxon>
        <taxon>Echinostoma</taxon>
    </lineage>
</organism>
<protein>
    <submittedName>
        <fullName evidence="1">DUF2148 domain-containing protein</fullName>
    </submittedName>
</protein>
<evidence type="ECO:0000313" key="1">
    <source>
        <dbReference type="WBParaSite" id="ECPE_0000260401-mRNA-1"/>
    </source>
</evidence>
<sequence>LETQKLIEYTERLTRGAQCTKVYNAPCARPVLRIHEAIVAAYVRLLGAVMGKVSNYLCKTEKILKNDLFLRSADDVALLSLQLFAYEAKVNTSDNYGGYNRIVVDDMGPALEIGRDGPKYEAAMRLALYTTEYAVRVMTIAGFANADELLIDTALKTIVEVPACNEKCMPAGHFG</sequence>
<name>A0A183A6L6_9TREM</name>
<dbReference type="WBParaSite" id="ECPE_0000260401-mRNA-1">
    <property type="protein sequence ID" value="ECPE_0000260401-mRNA-1"/>
    <property type="gene ID" value="ECPE_0000260401"/>
</dbReference>
<reference evidence="1" key="1">
    <citation type="submission" date="2016-06" db="UniProtKB">
        <authorList>
            <consortium name="WormBaseParasite"/>
        </authorList>
    </citation>
    <scope>IDENTIFICATION</scope>
</reference>
<dbReference type="AlphaFoldDB" id="A0A183A6L6"/>
<accession>A0A183A6L6</accession>